<dbReference type="InterPro" id="IPR038740">
    <property type="entry name" value="BioF2-like_GNAT_dom"/>
</dbReference>
<evidence type="ECO:0000259" key="1">
    <source>
        <dbReference type="Pfam" id="PF13480"/>
    </source>
</evidence>
<proteinExistence type="predicted"/>
<dbReference type="AlphaFoldDB" id="A0A1R3WC01"/>
<organism evidence="2 3">
    <name type="scientific">Pontibacter indicus</name>
    <dbReference type="NCBI Taxonomy" id="1317125"/>
    <lineage>
        <taxon>Bacteria</taxon>
        <taxon>Pseudomonadati</taxon>
        <taxon>Bacteroidota</taxon>
        <taxon>Cytophagia</taxon>
        <taxon>Cytophagales</taxon>
        <taxon>Hymenobacteraceae</taxon>
        <taxon>Pontibacter</taxon>
    </lineage>
</organism>
<dbReference type="STRING" id="1317125.SAMN05444128_0210"/>
<evidence type="ECO:0000313" key="2">
    <source>
        <dbReference type="EMBL" id="SIT75423.1"/>
    </source>
</evidence>
<accession>A0A1R3WC01</accession>
<dbReference type="RefSeq" id="WP_076665667.1">
    <property type="nucleotide sequence ID" value="NZ_FTPP01000001.1"/>
</dbReference>
<dbReference type="EMBL" id="FTPP01000001">
    <property type="protein sequence ID" value="SIT75423.1"/>
    <property type="molecule type" value="Genomic_DNA"/>
</dbReference>
<dbReference type="GO" id="GO:0016740">
    <property type="term" value="F:transferase activity"/>
    <property type="evidence" value="ECO:0007669"/>
    <property type="project" value="UniProtKB-KW"/>
</dbReference>
<evidence type="ECO:0000313" key="3">
    <source>
        <dbReference type="Proteomes" id="UP000187181"/>
    </source>
</evidence>
<feature type="domain" description="BioF2-like acetyltransferase" evidence="1">
    <location>
        <begin position="202"/>
        <end position="341"/>
    </location>
</feature>
<dbReference type="OrthoDB" id="500470at2"/>
<gene>
    <name evidence="2" type="ORF">SAMN05444128_0210</name>
</gene>
<sequence>MQLSTSNLKISTADLNSEAMPVCIAVGQDAKRLLADTDFQLQWDRLYEECKWATAFQSRDFVSIWYSLNEYEYTPVIVTGEQNGKLNGLLTMAILKDSKSKSTLRNKRSRLVSAGNYEAEYQTWLTSISFEHNFINEALSILIKTFPKHDIYFRFIPAGTSVKNLAYSPNWEKFCVLQTISRPLMEMNKPETAKLFRKRGFNLKLNRLKRLGDIKFTHISDPDQFKIIYQQLKDQYDFRQGAMFNKIHFKGNSQASELLLKLFDCNLLHVTVLTLNNEPIASIVGVQDKNWVHLGGINTHSPFYAAHSPGFVHFILLGQLLTNENSVTIFDLTPGGDAYKERMATSHDYVYELLISSSYFYNLKRRIRKFLHDQLIKSGYRPISMELILTKKAYLLNARLKGLHHRLWFSNSGYGRSEIQYQSDYTTELLNLSTNSLKDLLCFEQIGTQTTKWEFLEEAMTRFENGEDAYTYTENKQLLFCTWIKEKDKEKSNKQSIYIQVPLLEVTYCHPAVTGMLPSLLTNAYALVNAPALKLPNQAIIRINDNRLLKALRESGFRIRKIGNADGSVPSSHSLANTH</sequence>
<dbReference type="Pfam" id="PF13480">
    <property type="entry name" value="Acetyltransf_6"/>
    <property type="match status" value="1"/>
</dbReference>
<reference evidence="3" key="1">
    <citation type="submission" date="2017-01" db="EMBL/GenBank/DDBJ databases">
        <authorList>
            <person name="Varghese N."/>
            <person name="Submissions S."/>
        </authorList>
    </citation>
    <scope>NUCLEOTIDE SEQUENCE [LARGE SCALE GENOMIC DNA]</scope>
    <source>
        <strain evidence="3">LP100</strain>
    </source>
</reference>
<keyword evidence="2" id="KW-0808">Transferase</keyword>
<protein>
    <submittedName>
        <fullName evidence="2">Acetyltransferase (GNAT) domain-containing protein</fullName>
    </submittedName>
</protein>
<name>A0A1R3WC01_9BACT</name>
<keyword evidence="3" id="KW-1185">Reference proteome</keyword>
<dbReference type="Proteomes" id="UP000187181">
    <property type="component" value="Unassembled WGS sequence"/>
</dbReference>